<dbReference type="SMART" id="SM00490">
    <property type="entry name" value="HELICc"/>
    <property type="match status" value="1"/>
</dbReference>
<dbReference type="GO" id="GO:0008094">
    <property type="term" value="F:ATP-dependent activity, acting on DNA"/>
    <property type="evidence" value="ECO:0007669"/>
    <property type="project" value="TreeGrafter"/>
</dbReference>
<dbReference type="InterPro" id="IPR027370">
    <property type="entry name" value="Znf-RING_euk"/>
</dbReference>
<evidence type="ECO:0000256" key="1">
    <source>
        <dbReference type="ARBA" id="ARBA00007025"/>
    </source>
</evidence>
<dbReference type="Gene3D" id="3.30.40.10">
    <property type="entry name" value="Zinc/RING finger domain, C3HC4 (zinc finger)"/>
    <property type="match status" value="1"/>
</dbReference>
<dbReference type="InterPro" id="IPR049730">
    <property type="entry name" value="SNF2/RAD54-like_C"/>
</dbReference>
<dbReference type="FunFam" id="3.40.50.300:FF:002704">
    <property type="entry name" value="Unplaced genomic scaffold supercont1.17, whole genome shotgun sequence"/>
    <property type="match status" value="1"/>
</dbReference>
<dbReference type="PROSITE" id="PS00518">
    <property type="entry name" value="ZF_RING_1"/>
    <property type="match status" value="1"/>
</dbReference>
<dbReference type="InterPro" id="IPR000330">
    <property type="entry name" value="SNF2_N"/>
</dbReference>
<dbReference type="Pfam" id="PF00271">
    <property type="entry name" value="Helicase_C"/>
    <property type="match status" value="1"/>
</dbReference>
<comment type="similarity">
    <text evidence="1">Belongs to the SNF2/RAD54 helicase family.</text>
</comment>
<keyword evidence="8" id="KW-0067">ATP-binding</keyword>
<dbReference type="InterPro" id="IPR001841">
    <property type="entry name" value="Znf_RING"/>
</dbReference>
<keyword evidence="3" id="KW-0547">Nucleotide-binding</keyword>
<dbReference type="InterPro" id="IPR017907">
    <property type="entry name" value="Znf_RING_CS"/>
</dbReference>
<keyword evidence="4 9" id="KW-0863">Zinc-finger</keyword>
<proteinExistence type="inferred from homology"/>
<dbReference type="GO" id="GO:0000724">
    <property type="term" value="P:double-strand break repair via homologous recombination"/>
    <property type="evidence" value="ECO:0007669"/>
    <property type="project" value="TreeGrafter"/>
</dbReference>
<dbReference type="Pfam" id="PF13445">
    <property type="entry name" value="zf-RING_UBOX"/>
    <property type="match status" value="1"/>
</dbReference>
<keyword evidence="15" id="KW-1185">Reference proteome</keyword>
<keyword evidence="7" id="KW-0862">Zinc</keyword>
<dbReference type="PROSITE" id="PS51192">
    <property type="entry name" value="HELICASE_ATP_BIND_1"/>
    <property type="match status" value="1"/>
</dbReference>
<reference evidence="14 15" key="1">
    <citation type="submission" date="2013-07" db="EMBL/GenBank/DDBJ databases">
        <title>The Genome Sequence of Cryptococcus heveanensis BCC8398.</title>
        <authorList>
            <consortium name="The Broad Institute Genome Sequencing Platform"/>
            <person name="Cuomo C."/>
            <person name="Litvintseva A."/>
            <person name="Chen Y."/>
            <person name="Heitman J."/>
            <person name="Sun S."/>
            <person name="Springer D."/>
            <person name="Dromer F."/>
            <person name="Young S.K."/>
            <person name="Zeng Q."/>
            <person name="Gargeya S."/>
            <person name="Fitzgerald M."/>
            <person name="Abouelleil A."/>
            <person name="Alvarado L."/>
            <person name="Berlin A.M."/>
            <person name="Chapman S.B."/>
            <person name="Dewar J."/>
            <person name="Goldberg J."/>
            <person name="Griggs A."/>
            <person name="Gujja S."/>
            <person name="Hansen M."/>
            <person name="Howarth C."/>
            <person name="Imamovic A."/>
            <person name="Larimer J."/>
            <person name="McCowan C."/>
            <person name="Murphy C."/>
            <person name="Pearson M."/>
            <person name="Priest M."/>
            <person name="Roberts A."/>
            <person name="Saif S."/>
            <person name="Shea T."/>
            <person name="Sykes S."/>
            <person name="Wortman J."/>
            <person name="Nusbaum C."/>
            <person name="Birren B."/>
        </authorList>
    </citation>
    <scope>NUCLEOTIDE SEQUENCE [LARGE SCALE GENOMIC DNA]</scope>
    <source>
        <strain evidence="14 15">BCC8398</strain>
    </source>
</reference>
<reference evidence="15" key="2">
    <citation type="submission" date="2013-12" db="EMBL/GenBank/DDBJ databases">
        <title>Evolution of pathogenesis and genome organization in the Tremellales.</title>
        <authorList>
            <person name="Cuomo C."/>
            <person name="Litvintseva A."/>
            <person name="Heitman J."/>
            <person name="Chen Y."/>
            <person name="Sun S."/>
            <person name="Springer D."/>
            <person name="Dromer F."/>
            <person name="Young S."/>
            <person name="Zeng Q."/>
            <person name="Chapman S."/>
            <person name="Gujja S."/>
            <person name="Saif S."/>
            <person name="Birren B."/>
        </authorList>
    </citation>
    <scope>NUCLEOTIDE SEQUENCE [LARGE SCALE GENOMIC DNA]</scope>
    <source>
        <strain evidence="15">BCC8398</strain>
    </source>
</reference>
<dbReference type="GO" id="GO:0004386">
    <property type="term" value="F:helicase activity"/>
    <property type="evidence" value="ECO:0007669"/>
    <property type="project" value="UniProtKB-KW"/>
</dbReference>
<evidence type="ECO:0000256" key="9">
    <source>
        <dbReference type="PROSITE-ProRule" id="PRU00175"/>
    </source>
</evidence>
<dbReference type="GO" id="GO:0008270">
    <property type="term" value="F:zinc ion binding"/>
    <property type="evidence" value="ECO:0007669"/>
    <property type="project" value="UniProtKB-KW"/>
</dbReference>
<dbReference type="InterPro" id="IPR038718">
    <property type="entry name" value="SNF2-like_sf"/>
</dbReference>
<dbReference type="InterPro" id="IPR027417">
    <property type="entry name" value="P-loop_NTPase"/>
</dbReference>
<feature type="compositionally biased region" description="Basic and acidic residues" evidence="10">
    <location>
        <begin position="712"/>
        <end position="721"/>
    </location>
</feature>
<dbReference type="AlphaFoldDB" id="A0A1B9GW75"/>
<dbReference type="InterPro" id="IPR050628">
    <property type="entry name" value="SNF2_RAD54_helicase_TF"/>
</dbReference>
<evidence type="ECO:0000256" key="4">
    <source>
        <dbReference type="ARBA" id="ARBA00022771"/>
    </source>
</evidence>
<feature type="domain" description="RING-type" evidence="11">
    <location>
        <begin position="582"/>
        <end position="635"/>
    </location>
</feature>
<sequence>MIRRQPLLKLLVEQRLALLRRLKVNPGPYMRPIDDLLRFFPELKYYAPSEHRNLSASPAFNRANNAVTGTSAAMQVMADVLQRVTGGVMPGMPMPGGWRSPGSITYPSETGGPAAATGLGANPHDDFGFREEYDRPMSSEGLATFFSENLNDFIEDTTVDDSLSRLGLGALTEHLPGLRIQLMPHQVLGVDFMLKQEKNLKHLGGINGDAMGLGKTVQSIALLACNPSQDPKIKTTLILAPLALLTQWKSEIETKCTPNLMRVLIYHGPKRPKSANVLKQYDVVLTTYGTLTSEFGTEHTHKTKVKINDKDASDSDEEFKVVRKQGPLMKIKWYRCILDEAHIIRNKNTRATKACFALEAHYKWCLTGTPIMNSLDDLYPLLHFLCISPSASWEHFREHISKAQRKTVKLIVSYYQAIIRSCCIRRNKDSELNGKKLLELPPKETEVVTLDFTDEERQIYTAIENRFKIRFNSYLKKGTVMKHYSIMLVMLMRLRQLTDHPWLLRRNPGSGAHEDDVVVTDEDLTTGIEAPKEDDIAELARASTLCGAEFVERTKKALSERQARINAAALANDDEGTREGDCSVCFDAFTDERITACGHSFCAGCLEDLFNAPTANTDLTDDDVQAGRRKCPMCRSIMARSKIFRAAAFLPEEEDEEDDIDELGQAELDRKPKIELLDDDDEYGDGDSKGKRRASGQNDGATASKKMKASAKGKEKAKPEPDASPEGNGDELDIEDVRPSTKMKRLGDLIDQIEAQDPNQKIIVFSQFVQFIDLCALYLTRRNVKHVQYVGSMNQSEREEALQQFNRPANENGSPKVILMSLKCGGVGLNLCVANHVICLDLAWNAATENQAVDRAHRIGQIRNVHIHRLVIDNTVEQRIMALQESKQALSDGAMGEGNGGRLGRLSVGDLMRLFGVNGREEDDD</sequence>
<protein>
    <recommendedName>
        <fullName evidence="16">DNA repair protein RAD5</fullName>
    </recommendedName>
</protein>
<dbReference type="PROSITE" id="PS51194">
    <property type="entry name" value="HELICASE_CTER"/>
    <property type="match status" value="1"/>
</dbReference>
<dbReference type="SUPFAM" id="SSF52540">
    <property type="entry name" value="P-loop containing nucleoside triphosphate hydrolases"/>
    <property type="match status" value="2"/>
</dbReference>
<dbReference type="SMART" id="SM00487">
    <property type="entry name" value="DEXDc"/>
    <property type="match status" value="1"/>
</dbReference>
<keyword evidence="6" id="KW-0347">Helicase</keyword>
<evidence type="ECO:0000256" key="3">
    <source>
        <dbReference type="ARBA" id="ARBA00022741"/>
    </source>
</evidence>
<dbReference type="Gene3D" id="3.40.50.10810">
    <property type="entry name" value="Tandem AAA-ATPase domain"/>
    <property type="match status" value="1"/>
</dbReference>
<evidence type="ECO:0008006" key="16">
    <source>
        <dbReference type="Google" id="ProtNLM"/>
    </source>
</evidence>
<dbReference type="InterPro" id="IPR014001">
    <property type="entry name" value="Helicase_ATP-bd"/>
</dbReference>
<feature type="domain" description="Helicase C-terminal" evidence="13">
    <location>
        <begin position="745"/>
        <end position="901"/>
    </location>
</feature>
<dbReference type="Pfam" id="PF00176">
    <property type="entry name" value="SNF2-rel_dom"/>
    <property type="match status" value="1"/>
</dbReference>
<organism evidence="14 15">
    <name type="scientific">Kwoniella heveanensis BCC8398</name>
    <dbReference type="NCBI Taxonomy" id="1296120"/>
    <lineage>
        <taxon>Eukaryota</taxon>
        <taxon>Fungi</taxon>
        <taxon>Dikarya</taxon>
        <taxon>Basidiomycota</taxon>
        <taxon>Agaricomycotina</taxon>
        <taxon>Tremellomycetes</taxon>
        <taxon>Tremellales</taxon>
        <taxon>Cryptococcaceae</taxon>
        <taxon>Kwoniella</taxon>
    </lineage>
</organism>
<evidence type="ECO:0000259" key="13">
    <source>
        <dbReference type="PROSITE" id="PS51194"/>
    </source>
</evidence>
<evidence type="ECO:0000256" key="5">
    <source>
        <dbReference type="ARBA" id="ARBA00022801"/>
    </source>
</evidence>
<evidence type="ECO:0000313" key="14">
    <source>
        <dbReference type="EMBL" id="OCF35283.1"/>
    </source>
</evidence>
<dbReference type="PROSITE" id="PS50089">
    <property type="entry name" value="ZF_RING_2"/>
    <property type="match status" value="1"/>
</dbReference>
<keyword evidence="5" id="KW-0378">Hydrolase</keyword>
<evidence type="ECO:0000256" key="10">
    <source>
        <dbReference type="SAM" id="MobiDB-lite"/>
    </source>
</evidence>
<dbReference type="GO" id="GO:0005634">
    <property type="term" value="C:nucleus"/>
    <property type="evidence" value="ECO:0007669"/>
    <property type="project" value="TreeGrafter"/>
</dbReference>
<dbReference type="PANTHER" id="PTHR45626:SF16">
    <property type="entry name" value="ATP-DEPENDENT HELICASE ULS1"/>
    <property type="match status" value="1"/>
</dbReference>
<feature type="compositionally biased region" description="Basic and acidic residues" evidence="10">
    <location>
        <begin position="667"/>
        <end position="676"/>
    </location>
</feature>
<evidence type="ECO:0000256" key="6">
    <source>
        <dbReference type="ARBA" id="ARBA00022806"/>
    </source>
</evidence>
<gene>
    <name evidence="14" type="ORF">I316_02829</name>
</gene>
<evidence type="ECO:0000259" key="12">
    <source>
        <dbReference type="PROSITE" id="PS51192"/>
    </source>
</evidence>
<dbReference type="CDD" id="cd18793">
    <property type="entry name" value="SF2_C_SNF"/>
    <property type="match status" value="1"/>
</dbReference>
<dbReference type="STRING" id="1296120.A0A1B9GW75"/>
<dbReference type="SUPFAM" id="SSF57850">
    <property type="entry name" value="RING/U-box"/>
    <property type="match status" value="1"/>
</dbReference>
<dbReference type="SMART" id="SM00184">
    <property type="entry name" value="RING"/>
    <property type="match status" value="1"/>
</dbReference>
<feature type="domain" description="Helicase ATP-binding" evidence="12">
    <location>
        <begin position="196"/>
        <end position="388"/>
    </location>
</feature>
<evidence type="ECO:0000256" key="8">
    <source>
        <dbReference type="ARBA" id="ARBA00022840"/>
    </source>
</evidence>
<dbReference type="CDD" id="cd18008">
    <property type="entry name" value="DEXDc_SHPRH-like"/>
    <property type="match status" value="1"/>
</dbReference>
<dbReference type="EMBL" id="KI669499">
    <property type="protein sequence ID" value="OCF35283.1"/>
    <property type="molecule type" value="Genomic_DNA"/>
</dbReference>
<dbReference type="GO" id="GO:0005524">
    <property type="term" value="F:ATP binding"/>
    <property type="evidence" value="ECO:0007669"/>
    <property type="project" value="UniProtKB-KW"/>
</dbReference>
<dbReference type="GO" id="GO:0005737">
    <property type="term" value="C:cytoplasm"/>
    <property type="evidence" value="ECO:0007669"/>
    <property type="project" value="TreeGrafter"/>
</dbReference>
<name>A0A1B9GW75_9TREE</name>
<evidence type="ECO:0000256" key="2">
    <source>
        <dbReference type="ARBA" id="ARBA00022723"/>
    </source>
</evidence>
<feature type="region of interest" description="Disordered" evidence="10">
    <location>
        <begin position="653"/>
        <end position="738"/>
    </location>
</feature>
<dbReference type="GO" id="GO:0016787">
    <property type="term" value="F:hydrolase activity"/>
    <property type="evidence" value="ECO:0007669"/>
    <property type="project" value="UniProtKB-KW"/>
</dbReference>
<dbReference type="OrthoDB" id="423559at2759"/>
<dbReference type="Proteomes" id="UP000092666">
    <property type="component" value="Unassembled WGS sequence"/>
</dbReference>
<feature type="compositionally biased region" description="Acidic residues" evidence="10">
    <location>
        <begin position="653"/>
        <end position="664"/>
    </location>
</feature>
<evidence type="ECO:0000259" key="11">
    <source>
        <dbReference type="PROSITE" id="PS50089"/>
    </source>
</evidence>
<evidence type="ECO:0000313" key="15">
    <source>
        <dbReference type="Proteomes" id="UP000092666"/>
    </source>
</evidence>
<dbReference type="InterPro" id="IPR013083">
    <property type="entry name" value="Znf_RING/FYVE/PHD"/>
</dbReference>
<keyword evidence="2" id="KW-0479">Metal-binding</keyword>
<accession>A0A1B9GW75</accession>
<dbReference type="InterPro" id="IPR001650">
    <property type="entry name" value="Helicase_C-like"/>
</dbReference>
<evidence type="ECO:0000256" key="7">
    <source>
        <dbReference type="ARBA" id="ARBA00022833"/>
    </source>
</evidence>
<dbReference type="PANTHER" id="PTHR45626">
    <property type="entry name" value="TRANSCRIPTION TERMINATION FACTOR 2-RELATED"/>
    <property type="match status" value="1"/>
</dbReference>
<dbReference type="Gene3D" id="3.40.50.300">
    <property type="entry name" value="P-loop containing nucleotide triphosphate hydrolases"/>
    <property type="match status" value="2"/>
</dbReference>